<dbReference type="SUPFAM" id="SSF51120">
    <property type="entry name" value="beta-Roll"/>
    <property type="match status" value="1"/>
</dbReference>
<dbReference type="Pfam" id="PF00353">
    <property type="entry name" value="HemolysinCabind"/>
    <property type="match status" value="2"/>
</dbReference>
<evidence type="ECO:0000313" key="1">
    <source>
        <dbReference type="EMBL" id="WNZ26354.1"/>
    </source>
</evidence>
<gene>
    <name evidence="1" type="ORF">HJG54_00185</name>
</gene>
<sequence length="205" mass="22148">MTLRGTKGANRLQGTDDSDVLIGRAGNDVLIGLDCRDRLDGGTGADRLNGGLGADILVGGAGADRFIYSGADQASAFENSLAANPDQIVKFRFSQGDKFQLDFDDNLNSSDRPRSLFNAGRVKGRTLEQAAKSAYRDKDQATENAQKLLANQAVFFNWRGGTYLSVNDRSQEFAANQDLLINVTGIQFKPGDTRNGNLNVSNYFA</sequence>
<dbReference type="PRINTS" id="PR00313">
    <property type="entry name" value="CABNDNGRPT"/>
</dbReference>
<accession>A0AA97AJ79</accession>
<dbReference type="InterPro" id="IPR011049">
    <property type="entry name" value="Serralysin-like_metalloprot_C"/>
</dbReference>
<protein>
    <recommendedName>
        <fullName evidence="2">Calcium-binding protein</fullName>
    </recommendedName>
</protein>
<organism evidence="1">
    <name type="scientific">Leptolyngbya sp. NK1-12</name>
    <dbReference type="NCBI Taxonomy" id="2547451"/>
    <lineage>
        <taxon>Bacteria</taxon>
        <taxon>Bacillati</taxon>
        <taxon>Cyanobacteriota</taxon>
        <taxon>Cyanophyceae</taxon>
        <taxon>Leptolyngbyales</taxon>
        <taxon>Leptolyngbyaceae</taxon>
        <taxon>Leptolyngbya group</taxon>
        <taxon>Leptolyngbya</taxon>
    </lineage>
</organism>
<dbReference type="GO" id="GO:0005509">
    <property type="term" value="F:calcium ion binding"/>
    <property type="evidence" value="ECO:0007669"/>
    <property type="project" value="InterPro"/>
</dbReference>
<dbReference type="InterPro" id="IPR018511">
    <property type="entry name" value="Hemolysin-typ_Ca-bd_CS"/>
</dbReference>
<dbReference type="AlphaFoldDB" id="A0AA97AJ79"/>
<dbReference type="NCBIfam" id="NF041519">
    <property type="entry name" value="bluetail"/>
    <property type="match status" value="1"/>
</dbReference>
<dbReference type="InterPro" id="IPR001343">
    <property type="entry name" value="Hemolysn_Ca-bd"/>
</dbReference>
<dbReference type="InterPro" id="IPR048165">
    <property type="entry name" value="Bluetail_dom"/>
</dbReference>
<dbReference type="EMBL" id="CP053586">
    <property type="protein sequence ID" value="WNZ26354.1"/>
    <property type="molecule type" value="Genomic_DNA"/>
</dbReference>
<dbReference type="PROSITE" id="PS00330">
    <property type="entry name" value="HEMOLYSIN_CALCIUM"/>
    <property type="match status" value="2"/>
</dbReference>
<dbReference type="Gene3D" id="2.150.10.10">
    <property type="entry name" value="Serralysin-like metalloprotease, C-terminal"/>
    <property type="match status" value="1"/>
</dbReference>
<reference evidence="1" key="1">
    <citation type="submission" date="2020-05" db="EMBL/GenBank/DDBJ databases">
        <authorList>
            <person name="Zhu T."/>
            <person name="Keshari N."/>
            <person name="Lu X."/>
        </authorList>
    </citation>
    <scope>NUCLEOTIDE SEQUENCE</scope>
    <source>
        <strain evidence="1">NK1-12</strain>
    </source>
</reference>
<name>A0AA97AJ79_9CYAN</name>
<proteinExistence type="predicted"/>
<evidence type="ECO:0008006" key="2">
    <source>
        <dbReference type="Google" id="ProtNLM"/>
    </source>
</evidence>